<keyword evidence="4" id="KW-0677">Repeat</keyword>
<dbReference type="GO" id="GO:0005509">
    <property type="term" value="F:calcium ion binding"/>
    <property type="evidence" value="ECO:0007669"/>
    <property type="project" value="InterPro"/>
</dbReference>
<evidence type="ECO:0000256" key="3">
    <source>
        <dbReference type="ARBA" id="ARBA00022723"/>
    </source>
</evidence>
<protein>
    <submittedName>
        <fullName evidence="8">EF-hand</fullName>
    </submittedName>
</protein>
<dbReference type="EMBL" id="ML179328">
    <property type="protein sequence ID" value="THU90655.1"/>
    <property type="molecule type" value="Genomic_DNA"/>
</dbReference>
<evidence type="ECO:0000313" key="8">
    <source>
        <dbReference type="EMBL" id="THU90655.1"/>
    </source>
</evidence>
<feature type="domain" description="EF-hand" evidence="7">
    <location>
        <begin position="141"/>
        <end position="176"/>
    </location>
</feature>
<dbReference type="InterPro" id="IPR051426">
    <property type="entry name" value="Peflin/Sorcin_CaBP"/>
</dbReference>
<feature type="region of interest" description="Disordered" evidence="6">
    <location>
        <begin position="25"/>
        <end position="75"/>
    </location>
</feature>
<dbReference type="GO" id="GO:0005737">
    <property type="term" value="C:cytoplasm"/>
    <property type="evidence" value="ECO:0007669"/>
    <property type="project" value="UniProtKB-SubCell"/>
</dbReference>
<evidence type="ECO:0000256" key="6">
    <source>
        <dbReference type="SAM" id="MobiDB-lite"/>
    </source>
</evidence>
<dbReference type="Proteomes" id="UP000297245">
    <property type="component" value="Unassembled WGS sequence"/>
</dbReference>
<feature type="domain" description="EF-hand" evidence="7">
    <location>
        <begin position="71"/>
        <end position="106"/>
    </location>
</feature>
<dbReference type="InterPro" id="IPR002048">
    <property type="entry name" value="EF_hand_dom"/>
</dbReference>
<evidence type="ECO:0000259" key="7">
    <source>
        <dbReference type="PROSITE" id="PS50222"/>
    </source>
</evidence>
<dbReference type="Pfam" id="PF13405">
    <property type="entry name" value="EF-hand_6"/>
    <property type="match status" value="1"/>
</dbReference>
<dbReference type="CDD" id="cd16180">
    <property type="entry name" value="EFh_PEF_Group_I"/>
    <property type="match status" value="1"/>
</dbReference>
<dbReference type="PROSITE" id="PS00018">
    <property type="entry name" value="EF_HAND_1"/>
    <property type="match status" value="1"/>
</dbReference>
<evidence type="ECO:0000256" key="4">
    <source>
        <dbReference type="ARBA" id="ARBA00022737"/>
    </source>
</evidence>
<evidence type="ECO:0000256" key="5">
    <source>
        <dbReference type="ARBA" id="ARBA00022837"/>
    </source>
</evidence>
<evidence type="ECO:0000256" key="1">
    <source>
        <dbReference type="ARBA" id="ARBA00004496"/>
    </source>
</evidence>
<dbReference type="InterPro" id="IPR018247">
    <property type="entry name" value="EF_Hand_1_Ca_BS"/>
</dbReference>
<accession>A0A4V4HED4</accession>
<dbReference type="PROSITE" id="PS50222">
    <property type="entry name" value="EF_HAND_2"/>
    <property type="match status" value="2"/>
</dbReference>
<keyword evidence="5" id="KW-0106">Calcium</keyword>
<reference evidence="8 9" key="1">
    <citation type="journal article" date="2019" name="Nat. Ecol. Evol.">
        <title>Megaphylogeny resolves global patterns of mushroom evolution.</title>
        <authorList>
            <person name="Varga T."/>
            <person name="Krizsan K."/>
            <person name="Foldi C."/>
            <person name="Dima B."/>
            <person name="Sanchez-Garcia M."/>
            <person name="Sanchez-Ramirez S."/>
            <person name="Szollosi G.J."/>
            <person name="Szarkandi J.G."/>
            <person name="Papp V."/>
            <person name="Albert L."/>
            <person name="Andreopoulos W."/>
            <person name="Angelini C."/>
            <person name="Antonin V."/>
            <person name="Barry K.W."/>
            <person name="Bougher N.L."/>
            <person name="Buchanan P."/>
            <person name="Buyck B."/>
            <person name="Bense V."/>
            <person name="Catcheside P."/>
            <person name="Chovatia M."/>
            <person name="Cooper J."/>
            <person name="Damon W."/>
            <person name="Desjardin D."/>
            <person name="Finy P."/>
            <person name="Geml J."/>
            <person name="Haridas S."/>
            <person name="Hughes K."/>
            <person name="Justo A."/>
            <person name="Karasinski D."/>
            <person name="Kautmanova I."/>
            <person name="Kiss B."/>
            <person name="Kocsube S."/>
            <person name="Kotiranta H."/>
            <person name="LaButti K.M."/>
            <person name="Lechner B.E."/>
            <person name="Liimatainen K."/>
            <person name="Lipzen A."/>
            <person name="Lukacs Z."/>
            <person name="Mihaltcheva S."/>
            <person name="Morgado L.N."/>
            <person name="Niskanen T."/>
            <person name="Noordeloos M.E."/>
            <person name="Ohm R.A."/>
            <person name="Ortiz-Santana B."/>
            <person name="Ovrebo C."/>
            <person name="Racz N."/>
            <person name="Riley R."/>
            <person name="Savchenko A."/>
            <person name="Shiryaev A."/>
            <person name="Soop K."/>
            <person name="Spirin V."/>
            <person name="Szebenyi C."/>
            <person name="Tomsovsky M."/>
            <person name="Tulloss R.E."/>
            <person name="Uehling J."/>
            <person name="Grigoriev I.V."/>
            <person name="Vagvolgyi C."/>
            <person name="Papp T."/>
            <person name="Martin F.M."/>
            <person name="Miettinen O."/>
            <person name="Hibbett D.S."/>
            <person name="Nagy L.G."/>
        </authorList>
    </citation>
    <scope>NUCLEOTIDE SEQUENCE [LARGE SCALE GENOMIC DNA]</scope>
    <source>
        <strain evidence="8 9">CBS 962.96</strain>
    </source>
</reference>
<gene>
    <name evidence="8" type="ORF">K435DRAFT_781111</name>
</gene>
<dbReference type="OrthoDB" id="186625at2759"/>
<keyword evidence="9" id="KW-1185">Reference proteome</keyword>
<sequence length="245" mass="27103">MNTPHPAGSQYNNVSATSILFALEGGPDGGYGGHETLDEAPPPDSYEYGQQPPPGALGGSAAGHPMGSPSGADPQLRNLFAAVNTDNSGRITARELAIALMNGDWSHCTPFDIDMVKMLMSIFDTDRSGTIGFNEFAGLWEYIKYLQNVFRNFDRNHSGSIDGGELQEALSQIGFQLSDRLLKLVQWKYGTTTGDYQTARLTISFDRFIRAYVDIDRWSKAYQKLRGDQNGWNYDDFMYTVLTEA</sequence>
<dbReference type="Gene3D" id="1.10.238.10">
    <property type="entry name" value="EF-hand"/>
    <property type="match status" value="1"/>
</dbReference>
<evidence type="ECO:0000256" key="2">
    <source>
        <dbReference type="ARBA" id="ARBA00022490"/>
    </source>
</evidence>
<dbReference type="SMART" id="SM00054">
    <property type="entry name" value="EFh"/>
    <property type="match status" value="3"/>
</dbReference>
<name>A0A4V4HED4_DENBC</name>
<comment type="subcellular location">
    <subcellularLocation>
        <location evidence="1">Cytoplasm</location>
    </subcellularLocation>
</comment>
<keyword evidence="2" id="KW-0963">Cytoplasm</keyword>
<dbReference type="InterPro" id="IPR011992">
    <property type="entry name" value="EF-hand-dom_pair"/>
</dbReference>
<dbReference type="SUPFAM" id="SSF47473">
    <property type="entry name" value="EF-hand"/>
    <property type="match status" value="1"/>
</dbReference>
<evidence type="ECO:0000313" key="9">
    <source>
        <dbReference type="Proteomes" id="UP000297245"/>
    </source>
</evidence>
<dbReference type="Pfam" id="PF13499">
    <property type="entry name" value="EF-hand_7"/>
    <property type="match status" value="1"/>
</dbReference>
<dbReference type="GO" id="GO:0048306">
    <property type="term" value="F:calcium-dependent protein binding"/>
    <property type="evidence" value="ECO:0007669"/>
    <property type="project" value="UniProtKB-ARBA"/>
</dbReference>
<organism evidence="8 9">
    <name type="scientific">Dendrothele bispora (strain CBS 962.96)</name>
    <dbReference type="NCBI Taxonomy" id="1314807"/>
    <lineage>
        <taxon>Eukaryota</taxon>
        <taxon>Fungi</taxon>
        <taxon>Dikarya</taxon>
        <taxon>Basidiomycota</taxon>
        <taxon>Agaricomycotina</taxon>
        <taxon>Agaricomycetes</taxon>
        <taxon>Agaricomycetidae</taxon>
        <taxon>Agaricales</taxon>
        <taxon>Agaricales incertae sedis</taxon>
        <taxon>Dendrothele</taxon>
    </lineage>
</organism>
<dbReference type="PANTHER" id="PTHR46212">
    <property type="entry name" value="PEFLIN"/>
    <property type="match status" value="1"/>
</dbReference>
<proteinExistence type="predicted"/>
<dbReference type="PANTHER" id="PTHR46212:SF3">
    <property type="entry name" value="GH27120P"/>
    <property type="match status" value="1"/>
</dbReference>
<dbReference type="AlphaFoldDB" id="A0A4V4HED4"/>
<keyword evidence="3" id="KW-0479">Metal-binding</keyword>